<evidence type="ECO:0000256" key="1">
    <source>
        <dbReference type="ARBA" id="ARBA00004651"/>
    </source>
</evidence>
<reference evidence="9" key="1">
    <citation type="journal article" date="2019" name="Genome Announc.">
        <title>Draft Genome Sequence of Pseudoalteromonas piscicida Strain 36Y ROTHPW, an Hypersaline Seawater Isolate from the South Coast of Sonora, Mexico.</title>
        <authorList>
            <person name="Sanchez-Diaz R."/>
            <person name="Molina-Garza Z.J."/>
            <person name="Cruz-Suarez L.E."/>
            <person name="Selvin J."/>
            <person name="Kiran G.S."/>
            <person name="Ibarra-Gamez J.C."/>
            <person name="Gomez-Gil B."/>
            <person name="Galaviz-Silva L."/>
        </authorList>
    </citation>
    <scope>NUCLEOTIDE SEQUENCE [LARGE SCALE GENOMIC DNA]</scope>
    <source>
        <strain evidence="9">36Y_RITHPW</strain>
    </source>
</reference>
<dbReference type="NCBIfam" id="TIGR00645">
    <property type="entry name" value="HI0507"/>
    <property type="match status" value="1"/>
</dbReference>
<dbReference type="Proteomes" id="UP000228621">
    <property type="component" value="Unassembled WGS sequence"/>
</dbReference>
<accession>A0A2A5JQU5</accession>
<comment type="caution">
    <text evidence="8">The sequence shown here is derived from an EMBL/GenBank/DDBJ whole genome shotgun (WGS) entry which is preliminary data.</text>
</comment>
<keyword evidence="3 7" id="KW-1003">Cell membrane</keyword>
<dbReference type="GO" id="GO:0005886">
    <property type="term" value="C:plasma membrane"/>
    <property type="evidence" value="ECO:0007669"/>
    <property type="project" value="UniProtKB-SubCell"/>
</dbReference>
<dbReference type="HAMAP" id="MF_00143">
    <property type="entry name" value="UPF0114"/>
    <property type="match status" value="1"/>
</dbReference>
<feature type="transmembrane region" description="Helical" evidence="7">
    <location>
        <begin position="75"/>
        <end position="95"/>
    </location>
</feature>
<name>A0A2A5JQU5_PSEO7</name>
<evidence type="ECO:0000256" key="3">
    <source>
        <dbReference type="ARBA" id="ARBA00022475"/>
    </source>
</evidence>
<evidence type="ECO:0000313" key="8">
    <source>
        <dbReference type="EMBL" id="PCK31844.1"/>
    </source>
</evidence>
<feature type="transmembrane region" description="Helical" evidence="7">
    <location>
        <begin position="158"/>
        <end position="179"/>
    </location>
</feature>
<dbReference type="PANTHER" id="PTHR38596:SF1">
    <property type="entry name" value="UPF0114 PROTEIN YQHA"/>
    <property type="match status" value="1"/>
</dbReference>
<keyword evidence="6 7" id="KW-0472">Membrane</keyword>
<organism evidence="8 9">
    <name type="scientific">Pseudoalteromonas piscicida</name>
    <dbReference type="NCBI Taxonomy" id="43662"/>
    <lineage>
        <taxon>Bacteria</taxon>
        <taxon>Pseudomonadati</taxon>
        <taxon>Pseudomonadota</taxon>
        <taxon>Gammaproteobacteria</taxon>
        <taxon>Alteromonadales</taxon>
        <taxon>Pseudoalteromonadaceae</taxon>
        <taxon>Pseudoalteromonas</taxon>
    </lineage>
</organism>
<dbReference type="PANTHER" id="PTHR38596">
    <property type="entry name" value="UPF0114 PROTEIN YQHA"/>
    <property type="match status" value="1"/>
</dbReference>
<dbReference type="InterPro" id="IPR020761">
    <property type="entry name" value="UPF0114_bac"/>
</dbReference>
<dbReference type="OrthoDB" id="9783569at2"/>
<dbReference type="EMBL" id="NKHF01000043">
    <property type="protein sequence ID" value="PCK31844.1"/>
    <property type="molecule type" value="Genomic_DNA"/>
</dbReference>
<dbReference type="AlphaFoldDB" id="A0A2A5JQU5"/>
<dbReference type="InterPro" id="IPR005134">
    <property type="entry name" value="UPF0114"/>
</dbReference>
<protein>
    <recommendedName>
        <fullName evidence="7">UPF0114 protein CEX98_10120</fullName>
    </recommendedName>
</protein>
<feature type="transmembrane region" description="Helical" evidence="7">
    <location>
        <begin position="34"/>
        <end position="55"/>
    </location>
</feature>
<evidence type="ECO:0000256" key="5">
    <source>
        <dbReference type="ARBA" id="ARBA00022989"/>
    </source>
</evidence>
<comment type="subcellular location">
    <subcellularLocation>
        <location evidence="1 7">Cell membrane</location>
        <topology evidence="1 7">Multi-pass membrane protein</topology>
    </subcellularLocation>
</comment>
<sequence>MLRINNMEKDTQSGGEPTNRYEYMLERTLFKGRWLLAPFFVGLLLAIVLLLLKFFKQLYMMTVSALTASNQDLLIGILTLVDTALLAGLLIIIIFSGYENFVSKLNVEPQEDKPTWMGKVGFSGLKIKLISAIVAISAVELLKVFIHSQDLTSEQLAWKVGIHITFVISGVLFSVTDYINSRTHSH</sequence>
<dbReference type="Pfam" id="PF03350">
    <property type="entry name" value="UPF0114"/>
    <property type="match status" value="1"/>
</dbReference>
<comment type="similarity">
    <text evidence="2 7">Belongs to the UPF0114 family.</text>
</comment>
<evidence type="ECO:0000256" key="2">
    <source>
        <dbReference type="ARBA" id="ARBA00005774"/>
    </source>
</evidence>
<keyword evidence="4 7" id="KW-0812">Transmembrane</keyword>
<dbReference type="RefSeq" id="WP_099641952.1">
    <property type="nucleotide sequence ID" value="NZ_NKHF01000043.1"/>
</dbReference>
<evidence type="ECO:0000313" key="9">
    <source>
        <dbReference type="Proteomes" id="UP000228621"/>
    </source>
</evidence>
<evidence type="ECO:0000256" key="6">
    <source>
        <dbReference type="ARBA" id="ARBA00023136"/>
    </source>
</evidence>
<keyword evidence="9" id="KW-1185">Reference proteome</keyword>
<evidence type="ECO:0000256" key="7">
    <source>
        <dbReference type="HAMAP-Rule" id="MF_00143"/>
    </source>
</evidence>
<feature type="transmembrane region" description="Helical" evidence="7">
    <location>
        <begin position="127"/>
        <end position="146"/>
    </location>
</feature>
<evidence type="ECO:0000256" key="4">
    <source>
        <dbReference type="ARBA" id="ARBA00022692"/>
    </source>
</evidence>
<proteinExistence type="inferred from homology"/>
<keyword evidence="5 7" id="KW-1133">Transmembrane helix</keyword>
<gene>
    <name evidence="8" type="ORF">CEX98_10120</name>
</gene>